<name>A0A2Z3L9C6_9BACT</name>
<proteinExistence type="inferred from homology"/>
<dbReference type="Proteomes" id="UP000245872">
    <property type="component" value="Chromosome"/>
</dbReference>
<dbReference type="GO" id="GO:0006457">
    <property type="term" value="P:protein folding"/>
    <property type="evidence" value="ECO:0007669"/>
    <property type="project" value="InterPro"/>
</dbReference>
<dbReference type="KEGG" id="cher:DK880_00837"/>
<dbReference type="AlphaFoldDB" id="A0A2Z3L9C6"/>
<keyword evidence="3" id="KW-0346">Stress response</keyword>
<comment type="subcellular location">
    <subcellularLocation>
        <location evidence="3">Cytoplasm</location>
    </subcellularLocation>
</comment>
<evidence type="ECO:0000256" key="2">
    <source>
        <dbReference type="ARBA" id="ARBA00023186"/>
    </source>
</evidence>
<reference evidence="5 6" key="1">
    <citation type="submission" date="2018-05" db="EMBL/GenBank/DDBJ databases">
        <title>Candidatus Cardinium hertigii Genome Assembly.</title>
        <authorList>
            <person name="Showmaker K.C."/>
            <person name="Walden K.O."/>
            <person name="Fields C.J."/>
            <person name="Lambert K.N."/>
            <person name="Hudson M.E."/>
        </authorList>
    </citation>
    <scope>NUCLEOTIDE SEQUENCE [LARGE SCALE GENOMIC DNA]</scope>
    <source>
        <strain evidence="6">cHgTN10</strain>
    </source>
</reference>
<dbReference type="SUPFAM" id="SSF58014">
    <property type="entry name" value="Coiled-coil domain of nucleotide exchange factor GrpE"/>
    <property type="match status" value="1"/>
</dbReference>
<gene>
    <name evidence="3 5" type="primary">grpE</name>
    <name evidence="5" type="ORF">DK880_00837</name>
</gene>
<dbReference type="CDD" id="cd00446">
    <property type="entry name" value="GrpE"/>
    <property type="match status" value="1"/>
</dbReference>
<dbReference type="GO" id="GO:0042803">
    <property type="term" value="F:protein homodimerization activity"/>
    <property type="evidence" value="ECO:0007669"/>
    <property type="project" value="InterPro"/>
</dbReference>
<accession>A0A2Z3L9C6</accession>
<comment type="similarity">
    <text evidence="1 3 4">Belongs to the GrpE family.</text>
</comment>
<dbReference type="GO" id="GO:0000774">
    <property type="term" value="F:adenyl-nucleotide exchange factor activity"/>
    <property type="evidence" value="ECO:0007669"/>
    <property type="project" value="InterPro"/>
</dbReference>
<dbReference type="EMBL" id="CP029619">
    <property type="protein sequence ID" value="AWN82138.1"/>
    <property type="molecule type" value="Genomic_DNA"/>
</dbReference>
<dbReference type="GO" id="GO:0051082">
    <property type="term" value="F:unfolded protein binding"/>
    <property type="evidence" value="ECO:0007669"/>
    <property type="project" value="TreeGrafter"/>
</dbReference>
<dbReference type="Gene3D" id="2.30.22.10">
    <property type="entry name" value="Head domain of nucleotide exchange factor GrpE"/>
    <property type="match status" value="1"/>
</dbReference>
<dbReference type="Gene3D" id="3.90.20.20">
    <property type="match status" value="1"/>
</dbReference>
<dbReference type="InterPro" id="IPR000740">
    <property type="entry name" value="GrpE"/>
</dbReference>
<sequence>MIEQEEMGTKHTGCCDGSGRQDDTGCCDGSGRQDDTGCCDGSGRQDDTGCCGGSGRQDDSGCCGGGMMEDDGGCCRGDSVEDASGCCGNILDSEIPDGSQEAHLESDSLEQLQKIVEEINDKYIRLYSEFDNFKKRTAKERMALIDKANEQALKELLPIIDDFERCLTVLQKDKEVVQQATQEGIQLIHDKLMRFLQKFNVEGMQLEPGTPFNADLHEAIMQQVVESEEMKGKIISVVESGYLINTYVLRFAKVVIGV</sequence>
<evidence type="ECO:0000313" key="5">
    <source>
        <dbReference type="EMBL" id="AWN82138.1"/>
    </source>
</evidence>
<comment type="function">
    <text evidence="3">Participates actively in the response to hyperosmotic and heat shock by preventing the aggregation of stress-denatured proteins, in association with DnaK and GrpE. It is the nucleotide exchange factor for DnaK and may function as a thermosensor. Unfolded proteins bind initially to DnaJ; upon interaction with the DnaJ-bound protein, DnaK hydrolyzes its bound ATP, resulting in the formation of a stable complex. GrpE releases ADP from DnaK; ATP binding to DnaK triggers the release of the substrate protein, thus completing the reaction cycle. Several rounds of ATP-dependent interactions between DnaJ, DnaK and GrpE are required for fully efficient folding.</text>
</comment>
<evidence type="ECO:0000313" key="6">
    <source>
        <dbReference type="Proteomes" id="UP000245872"/>
    </source>
</evidence>
<evidence type="ECO:0000256" key="4">
    <source>
        <dbReference type="RuleBase" id="RU004478"/>
    </source>
</evidence>
<dbReference type="InterPro" id="IPR009012">
    <property type="entry name" value="GrpE_head"/>
</dbReference>
<comment type="subunit">
    <text evidence="3">Homodimer.</text>
</comment>
<dbReference type="SUPFAM" id="SSF51064">
    <property type="entry name" value="Head domain of nucleotide exchange factor GrpE"/>
    <property type="match status" value="1"/>
</dbReference>
<evidence type="ECO:0000256" key="1">
    <source>
        <dbReference type="ARBA" id="ARBA00009054"/>
    </source>
</evidence>
<protein>
    <recommendedName>
        <fullName evidence="3">Protein GrpE</fullName>
    </recommendedName>
    <alternativeName>
        <fullName evidence="3">HSP-70 cofactor</fullName>
    </alternativeName>
</protein>
<dbReference type="PANTHER" id="PTHR21237">
    <property type="entry name" value="GRPE PROTEIN"/>
    <property type="match status" value="1"/>
</dbReference>
<dbReference type="PANTHER" id="PTHR21237:SF23">
    <property type="entry name" value="GRPE PROTEIN HOMOLOG, MITOCHONDRIAL"/>
    <property type="match status" value="1"/>
</dbReference>
<dbReference type="OrthoDB" id="9812586at2"/>
<dbReference type="GO" id="GO:0005737">
    <property type="term" value="C:cytoplasm"/>
    <property type="evidence" value="ECO:0007669"/>
    <property type="project" value="UniProtKB-SubCell"/>
</dbReference>
<dbReference type="Pfam" id="PF01025">
    <property type="entry name" value="GrpE"/>
    <property type="match status" value="1"/>
</dbReference>
<dbReference type="PRINTS" id="PR00773">
    <property type="entry name" value="GRPEPROTEIN"/>
</dbReference>
<evidence type="ECO:0000256" key="3">
    <source>
        <dbReference type="HAMAP-Rule" id="MF_01151"/>
    </source>
</evidence>
<dbReference type="HAMAP" id="MF_01151">
    <property type="entry name" value="GrpE"/>
    <property type="match status" value="1"/>
</dbReference>
<keyword evidence="6" id="KW-1185">Reference proteome</keyword>
<dbReference type="RefSeq" id="WP_109997530.1">
    <property type="nucleotide sequence ID" value="NZ_CP029619.1"/>
</dbReference>
<dbReference type="GO" id="GO:0051087">
    <property type="term" value="F:protein-folding chaperone binding"/>
    <property type="evidence" value="ECO:0007669"/>
    <property type="project" value="InterPro"/>
</dbReference>
<dbReference type="InterPro" id="IPR013805">
    <property type="entry name" value="GrpE_CC"/>
</dbReference>
<organism evidence="5 6">
    <name type="scientific">Candidatus Cardinium hertigii</name>
    <dbReference type="NCBI Taxonomy" id="247481"/>
    <lineage>
        <taxon>Bacteria</taxon>
        <taxon>Pseudomonadati</taxon>
        <taxon>Bacteroidota</taxon>
        <taxon>Cytophagia</taxon>
        <taxon>Cytophagales</taxon>
        <taxon>Amoebophilaceae</taxon>
        <taxon>Candidatus Cardinium</taxon>
    </lineage>
</organism>
<keyword evidence="3" id="KW-0963">Cytoplasm</keyword>
<keyword evidence="2 3" id="KW-0143">Chaperone</keyword>